<gene>
    <name evidence="2" type="ORF">FIBSPDRAFT_1039550</name>
    <name evidence="1" type="ORF">FIBSPDRAFT_1053795</name>
</gene>
<protein>
    <submittedName>
        <fullName evidence="2">Uncharacterized protein</fullName>
    </submittedName>
</protein>
<dbReference type="OrthoDB" id="3180027at2759"/>
<organism evidence="2 3">
    <name type="scientific">Athelia psychrophila</name>
    <dbReference type="NCBI Taxonomy" id="1759441"/>
    <lineage>
        <taxon>Eukaryota</taxon>
        <taxon>Fungi</taxon>
        <taxon>Dikarya</taxon>
        <taxon>Basidiomycota</taxon>
        <taxon>Agaricomycotina</taxon>
        <taxon>Agaricomycetes</taxon>
        <taxon>Agaricomycetidae</taxon>
        <taxon>Atheliales</taxon>
        <taxon>Atheliaceae</taxon>
        <taxon>Athelia</taxon>
    </lineage>
</organism>
<dbReference type="Proteomes" id="UP000076532">
    <property type="component" value="Unassembled WGS sequence"/>
</dbReference>
<reference evidence="2 3" key="1">
    <citation type="journal article" date="2016" name="Mol. Biol. Evol.">
        <title>Comparative Genomics of Early-Diverging Mushroom-Forming Fungi Provides Insights into the Origins of Lignocellulose Decay Capabilities.</title>
        <authorList>
            <person name="Nagy L.G."/>
            <person name="Riley R."/>
            <person name="Tritt A."/>
            <person name="Adam C."/>
            <person name="Daum C."/>
            <person name="Floudas D."/>
            <person name="Sun H."/>
            <person name="Yadav J.S."/>
            <person name="Pangilinan J."/>
            <person name="Larsson K.H."/>
            <person name="Matsuura K."/>
            <person name="Barry K."/>
            <person name="Labutti K."/>
            <person name="Kuo R."/>
            <person name="Ohm R.A."/>
            <person name="Bhattacharya S.S."/>
            <person name="Shirouzu T."/>
            <person name="Yoshinaga Y."/>
            <person name="Martin F.M."/>
            <person name="Grigoriev I.V."/>
            <person name="Hibbett D.S."/>
        </authorList>
    </citation>
    <scope>NUCLEOTIDE SEQUENCE [LARGE SCALE GENOMIC DNA]</scope>
    <source>
        <strain evidence="2 3">CBS 109695</strain>
    </source>
</reference>
<dbReference type="AlphaFoldDB" id="A0A166RM71"/>
<dbReference type="EMBL" id="KV417503">
    <property type="protein sequence ID" value="KZP28422.1"/>
    <property type="molecule type" value="Genomic_DNA"/>
</dbReference>
<evidence type="ECO:0000313" key="1">
    <source>
        <dbReference type="EMBL" id="KZP05953.1"/>
    </source>
</evidence>
<proteinExistence type="predicted"/>
<name>A0A166RM71_9AGAM</name>
<sequence>MLADGMDDREGLLRFETGQPLDQDTFKTGQIVPLTYTNDHGKQIDVQINIVIYWFVASEKSWYFKFSLPEAFDGDLHYGFHKGSFVMHGDRKWIIDHGRHELHHFEKTNYVWP</sequence>
<accession>A0A166RM71</accession>
<evidence type="ECO:0000313" key="3">
    <source>
        <dbReference type="Proteomes" id="UP000076532"/>
    </source>
</evidence>
<keyword evidence="3" id="KW-1185">Reference proteome</keyword>
<dbReference type="EMBL" id="KV417810">
    <property type="protein sequence ID" value="KZP05953.1"/>
    <property type="molecule type" value="Genomic_DNA"/>
</dbReference>
<evidence type="ECO:0000313" key="2">
    <source>
        <dbReference type="EMBL" id="KZP28422.1"/>
    </source>
</evidence>